<dbReference type="Proteomes" id="UP000192578">
    <property type="component" value="Unassembled WGS sequence"/>
</dbReference>
<gene>
    <name evidence="2" type="ORF">BV898_14338</name>
</gene>
<reference evidence="3" key="1">
    <citation type="submission" date="2017-01" db="EMBL/GenBank/DDBJ databases">
        <title>Comparative genomics of anhydrobiosis in the tardigrade Hypsibius dujardini.</title>
        <authorList>
            <person name="Yoshida Y."/>
            <person name="Koutsovoulos G."/>
            <person name="Laetsch D."/>
            <person name="Stevens L."/>
            <person name="Kumar S."/>
            <person name="Horikawa D."/>
            <person name="Ishino K."/>
            <person name="Komine S."/>
            <person name="Tomita M."/>
            <person name="Blaxter M."/>
            <person name="Arakawa K."/>
        </authorList>
    </citation>
    <scope>NUCLEOTIDE SEQUENCE [LARGE SCALE GENOMIC DNA]</scope>
    <source>
        <strain evidence="3">Z151</strain>
    </source>
</reference>
<evidence type="ECO:0000313" key="3">
    <source>
        <dbReference type="Proteomes" id="UP000192578"/>
    </source>
</evidence>
<dbReference type="AlphaFoldDB" id="A0A9X6RJ96"/>
<protein>
    <recommendedName>
        <fullName evidence="4">Ionotropic glutamate receptor C-terminal domain-containing protein</fullName>
    </recommendedName>
</protein>
<feature type="transmembrane region" description="Helical" evidence="1">
    <location>
        <begin position="196"/>
        <end position="215"/>
    </location>
</feature>
<evidence type="ECO:0000256" key="1">
    <source>
        <dbReference type="SAM" id="Phobius"/>
    </source>
</evidence>
<keyword evidence="1" id="KW-0472">Membrane</keyword>
<accession>A0A9X6RJ96</accession>
<feature type="transmembrane region" description="Helical" evidence="1">
    <location>
        <begin position="133"/>
        <end position="154"/>
    </location>
</feature>
<name>A0A9X6RJ96_HYPEX</name>
<organism evidence="2 3">
    <name type="scientific">Hypsibius exemplaris</name>
    <name type="common">Freshwater tardigrade</name>
    <dbReference type="NCBI Taxonomy" id="2072580"/>
    <lineage>
        <taxon>Eukaryota</taxon>
        <taxon>Metazoa</taxon>
        <taxon>Ecdysozoa</taxon>
        <taxon>Tardigrada</taxon>
        <taxon>Eutardigrada</taxon>
        <taxon>Parachela</taxon>
        <taxon>Hypsibioidea</taxon>
        <taxon>Hypsibiidae</taxon>
        <taxon>Hypsibius</taxon>
    </lineage>
</organism>
<dbReference type="Gene3D" id="3.40.190.10">
    <property type="entry name" value="Periplasmic binding protein-like II"/>
    <property type="match status" value="1"/>
</dbReference>
<sequence>MLPANRETLQISFDAEIMAGNKATETFHTTVVNLICRRLRCECNITFTIYNWNTSSSNGFHDFFRDLFGGDNPFDIGVSSLMMTSERMQTVDFIFPPESKKYGIALYDNALVPINQGAFFHALFARVSAAQTFAVIAFIFLVMVVLILCSKLFLTSKSASSRSSRLFSVANGMFELYAVALSQAEFNTNRIMSKSLYGFYSIWFCMVTIIGAIICSKLPSFLTIATQQLPFTDVRSFKDSGYTLFASSATWEMLTNSADPDRQAIAKTTEVLPHNEIFGCANRERAVGERAAFFTNMETCDNPNEKCQTSVLAAPNIDKAYVPTFATGKGSQHRNTFSREYLVLFEHGLLSHLYVVASFEAPRLMGLTIQQVDRHELPGLRKFFDTPFSSIVVPSGLTSSRH</sequence>
<proteinExistence type="predicted"/>
<keyword evidence="1" id="KW-0812">Transmembrane</keyword>
<dbReference type="EMBL" id="MTYJ01000174">
    <property type="protein sequence ID" value="OWA49803.1"/>
    <property type="molecule type" value="Genomic_DNA"/>
</dbReference>
<keyword evidence="3" id="KW-1185">Reference proteome</keyword>
<evidence type="ECO:0008006" key="4">
    <source>
        <dbReference type="Google" id="ProtNLM"/>
    </source>
</evidence>
<comment type="caution">
    <text evidence="2">The sequence shown here is derived from an EMBL/GenBank/DDBJ whole genome shotgun (WGS) entry which is preliminary data.</text>
</comment>
<evidence type="ECO:0000313" key="2">
    <source>
        <dbReference type="EMBL" id="OWA49803.1"/>
    </source>
</evidence>
<dbReference type="SUPFAM" id="SSF53850">
    <property type="entry name" value="Periplasmic binding protein-like II"/>
    <property type="match status" value="1"/>
</dbReference>
<keyword evidence="1" id="KW-1133">Transmembrane helix</keyword>